<proteinExistence type="predicted"/>
<name>A0A495VYD4_9PSEU</name>
<reference evidence="2 3" key="1">
    <citation type="submission" date="2018-10" db="EMBL/GenBank/DDBJ databases">
        <title>Sequencing the genomes of 1000 actinobacteria strains.</title>
        <authorList>
            <person name="Klenk H.-P."/>
        </authorList>
    </citation>
    <scope>NUCLEOTIDE SEQUENCE [LARGE SCALE GENOMIC DNA]</scope>
    <source>
        <strain evidence="2 3">DSM 43800</strain>
    </source>
</reference>
<evidence type="ECO:0000313" key="3">
    <source>
        <dbReference type="Proteomes" id="UP000282084"/>
    </source>
</evidence>
<gene>
    <name evidence="2" type="ORF">C8E97_2326</name>
</gene>
<evidence type="ECO:0000313" key="2">
    <source>
        <dbReference type="EMBL" id="RKT53747.1"/>
    </source>
</evidence>
<comment type="caution">
    <text evidence="2">The sequence shown here is derived from an EMBL/GenBank/DDBJ whole genome shotgun (WGS) entry which is preliminary data.</text>
</comment>
<organism evidence="2 3">
    <name type="scientific">Saccharothrix australiensis</name>
    <dbReference type="NCBI Taxonomy" id="2072"/>
    <lineage>
        <taxon>Bacteria</taxon>
        <taxon>Bacillati</taxon>
        <taxon>Actinomycetota</taxon>
        <taxon>Actinomycetes</taxon>
        <taxon>Pseudonocardiales</taxon>
        <taxon>Pseudonocardiaceae</taxon>
        <taxon>Saccharothrix</taxon>
    </lineage>
</organism>
<dbReference type="Proteomes" id="UP000282084">
    <property type="component" value="Unassembled WGS sequence"/>
</dbReference>
<accession>A0A495VYD4</accession>
<sequence>MSVTIIASPCAAVVPASCGQPRGAEPNPDAAPPTEVPVEHARRAGAVLEPTQGRRS</sequence>
<dbReference type="EMBL" id="RBXO01000001">
    <property type="protein sequence ID" value="RKT53747.1"/>
    <property type="molecule type" value="Genomic_DNA"/>
</dbReference>
<feature type="region of interest" description="Disordered" evidence="1">
    <location>
        <begin position="18"/>
        <end position="56"/>
    </location>
</feature>
<evidence type="ECO:0000256" key="1">
    <source>
        <dbReference type="SAM" id="MobiDB-lite"/>
    </source>
</evidence>
<keyword evidence="3" id="KW-1185">Reference proteome</keyword>
<protein>
    <submittedName>
        <fullName evidence="2">Uncharacterized protein</fullName>
    </submittedName>
</protein>
<dbReference type="AlphaFoldDB" id="A0A495VYD4"/>